<reference evidence="1 2" key="1">
    <citation type="journal article" date="2013" name="Genome Announc.">
        <title>Draft Genome Sequence of Cyclobacterium qasimii Strain M12-11BT, Isolated from Arctic Marine Sediment.</title>
        <authorList>
            <person name="Shivaji S."/>
            <person name="Ara S."/>
            <person name="Singh A."/>
            <person name="Kumar Pinnaka A."/>
        </authorList>
    </citation>
    <scope>NUCLEOTIDE SEQUENCE [LARGE SCALE GENOMIC DNA]</scope>
    <source>
        <strain evidence="1 2">M12-11B</strain>
    </source>
</reference>
<dbReference type="Proteomes" id="UP000014974">
    <property type="component" value="Unassembled WGS sequence"/>
</dbReference>
<dbReference type="AlphaFoldDB" id="S7VA13"/>
<dbReference type="EMBL" id="ATNM01000136">
    <property type="protein sequence ID" value="EPR67085.1"/>
    <property type="molecule type" value="Genomic_DNA"/>
</dbReference>
<accession>S7VA13</accession>
<evidence type="ECO:0000313" key="1">
    <source>
        <dbReference type="EMBL" id="EPR67085.1"/>
    </source>
</evidence>
<gene>
    <name evidence="1" type="ORF">ADICYQ_3955</name>
</gene>
<proteinExistence type="predicted"/>
<sequence length="87" mass="9694">MFSFSCNLDNEDDFIIHEIGNVWLSGGLANCAEQIHLNNGDTLIVNLDDIITFNSGDKVSVKYKEIDINESCSPSIDCEIVEIKKVE</sequence>
<name>S7VA13_9BACT</name>
<organism evidence="1 2">
    <name type="scientific">Cyclobacterium qasimii M12-11B</name>
    <dbReference type="NCBI Taxonomy" id="641524"/>
    <lineage>
        <taxon>Bacteria</taxon>
        <taxon>Pseudomonadati</taxon>
        <taxon>Bacteroidota</taxon>
        <taxon>Cytophagia</taxon>
        <taxon>Cytophagales</taxon>
        <taxon>Cyclobacteriaceae</taxon>
        <taxon>Cyclobacterium</taxon>
    </lineage>
</organism>
<comment type="caution">
    <text evidence="1">The sequence shown here is derived from an EMBL/GenBank/DDBJ whole genome shotgun (WGS) entry which is preliminary data.</text>
</comment>
<protein>
    <submittedName>
        <fullName evidence="1">Uncharacterized protein</fullName>
    </submittedName>
</protein>
<evidence type="ECO:0000313" key="2">
    <source>
        <dbReference type="Proteomes" id="UP000014974"/>
    </source>
</evidence>